<sequence>MSSNHPDNTPSPEEKKLFSKVETRYSRSKEAVWADLEKDLFSNGIETKSKSFIGKVIPLYFRYVAAASVAALIGAFLFMRLSTKVVTTQFAESKTVDLPDGSSVVLNANSKLTYFPYWWNFSRELKLEGEGFFQVKKGKNFEVSSSLGSTRVLGTSFNIFSRNNGYQVYCSTGKVAVKNTQGTEKQITPGELVDIQPGKEIKVKKADEVAVLSWKQNRFSYNTTPLGKVFKDFENYYGVKILVGSKEIYNNYYTGVFSRSLSKEDALTVVCKSFNLKFNTSDNNRFVISSGD</sequence>
<evidence type="ECO:0000259" key="3">
    <source>
        <dbReference type="Pfam" id="PF16344"/>
    </source>
</evidence>
<dbReference type="Pfam" id="PF16344">
    <property type="entry name" value="FecR_C"/>
    <property type="match status" value="1"/>
</dbReference>
<gene>
    <name evidence="4" type="ORF">FRX97_10250</name>
</gene>
<protein>
    <submittedName>
        <fullName evidence="4">DUF4974 domain-containing protein</fullName>
    </submittedName>
</protein>
<keyword evidence="1" id="KW-0472">Membrane</keyword>
<proteinExistence type="predicted"/>
<feature type="transmembrane region" description="Helical" evidence="1">
    <location>
        <begin position="60"/>
        <end position="79"/>
    </location>
</feature>
<dbReference type="GO" id="GO:0016989">
    <property type="term" value="F:sigma factor antagonist activity"/>
    <property type="evidence" value="ECO:0007669"/>
    <property type="project" value="TreeGrafter"/>
</dbReference>
<dbReference type="PANTHER" id="PTHR30273:SF2">
    <property type="entry name" value="PROTEIN FECR"/>
    <property type="match status" value="1"/>
</dbReference>
<dbReference type="EMBL" id="VORB01000009">
    <property type="protein sequence ID" value="TXC76983.1"/>
    <property type="molecule type" value="Genomic_DNA"/>
</dbReference>
<dbReference type="RefSeq" id="WP_147015121.1">
    <property type="nucleotide sequence ID" value="NZ_VORB01000009.1"/>
</dbReference>
<feature type="domain" description="Protein FecR C-terminal" evidence="3">
    <location>
        <begin position="218"/>
        <end position="286"/>
    </location>
</feature>
<name>A0A5C6UUC9_9FLAO</name>
<keyword evidence="1" id="KW-1133">Transmembrane helix</keyword>
<dbReference type="PANTHER" id="PTHR30273">
    <property type="entry name" value="PERIPLASMIC SIGNAL SENSOR AND SIGMA FACTOR ACTIVATOR FECR-RELATED"/>
    <property type="match status" value="1"/>
</dbReference>
<dbReference type="Pfam" id="PF04773">
    <property type="entry name" value="FecR"/>
    <property type="match status" value="1"/>
</dbReference>
<accession>A0A5C6UUC9</accession>
<organism evidence="4 5">
    <name type="scientific">Luteibaculum oceani</name>
    <dbReference type="NCBI Taxonomy" id="1294296"/>
    <lineage>
        <taxon>Bacteria</taxon>
        <taxon>Pseudomonadati</taxon>
        <taxon>Bacteroidota</taxon>
        <taxon>Flavobacteriia</taxon>
        <taxon>Flavobacteriales</taxon>
        <taxon>Luteibaculaceae</taxon>
        <taxon>Luteibaculum</taxon>
    </lineage>
</organism>
<dbReference type="Gene3D" id="2.60.120.1440">
    <property type="match status" value="1"/>
</dbReference>
<dbReference type="InterPro" id="IPR032508">
    <property type="entry name" value="FecR_C"/>
</dbReference>
<dbReference type="Proteomes" id="UP000321168">
    <property type="component" value="Unassembled WGS sequence"/>
</dbReference>
<dbReference type="OrthoDB" id="1097347at2"/>
<evidence type="ECO:0000313" key="4">
    <source>
        <dbReference type="EMBL" id="TXC76983.1"/>
    </source>
</evidence>
<feature type="domain" description="FecR protein" evidence="2">
    <location>
        <begin position="85"/>
        <end position="175"/>
    </location>
</feature>
<evidence type="ECO:0000256" key="1">
    <source>
        <dbReference type="SAM" id="Phobius"/>
    </source>
</evidence>
<dbReference type="InterPro" id="IPR012373">
    <property type="entry name" value="Ferrdict_sens_TM"/>
</dbReference>
<comment type="caution">
    <text evidence="4">The sequence shown here is derived from an EMBL/GenBank/DDBJ whole genome shotgun (WGS) entry which is preliminary data.</text>
</comment>
<dbReference type="AlphaFoldDB" id="A0A5C6UUC9"/>
<keyword evidence="1" id="KW-0812">Transmembrane</keyword>
<reference evidence="4 5" key="1">
    <citation type="submission" date="2019-08" db="EMBL/GenBank/DDBJ databases">
        <title>Genome of Luteibaculum oceani JCM 18817.</title>
        <authorList>
            <person name="Bowman J.P."/>
        </authorList>
    </citation>
    <scope>NUCLEOTIDE SEQUENCE [LARGE SCALE GENOMIC DNA]</scope>
    <source>
        <strain evidence="4 5">JCM 18817</strain>
    </source>
</reference>
<dbReference type="InterPro" id="IPR006860">
    <property type="entry name" value="FecR"/>
</dbReference>
<evidence type="ECO:0000313" key="5">
    <source>
        <dbReference type="Proteomes" id="UP000321168"/>
    </source>
</evidence>
<keyword evidence="5" id="KW-1185">Reference proteome</keyword>
<dbReference type="Gene3D" id="3.55.50.30">
    <property type="match status" value="1"/>
</dbReference>
<evidence type="ECO:0000259" key="2">
    <source>
        <dbReference type="Pfam" id="PF04773"/>
    </source>
</evidence>